<evidence type="ECO:0000259" key="2">
    <source>
        <dbReference type="Pfam" id="PF14661"/>
    </source>
</evidence>
<protein>
    <recommendedName>
        <fullName evidence="2">HAUS augmin-like complex subunit 6 N-terminal domain-containing protein</fullName>
    </recommendedName>
</protein>
<dbReference type="InterPro" id="IPR026797">
    <property type="entry name" value="HAUS_6"/>
</dbReference>
<evidence type="ECO:0000256" key="1">
    <source>
        <dbReference type="SAM" id="MobiDB-lite"/>
    </source>
</evidence>
<reference evidence="3" key="1">
    <citation type="submission" date="2023-07" db="EMBL/GenBank/DDBJ databases">
        <title>Black Yeasts Isolated from many extreme environments.</title>
        <authorList>
            <person name="Coleine C."/>
            <person name="Stajich J.E."/>
            <person name="Selbmann L."/>
        </authorList>
    </citation>
    <scope>NUCLEOTIDE SEQUENCE</scope>
    <source>
        <strain evidence="3">CCFEE 5485</strain>
    </source>
</reference>
<dbReference type="Proteomes" id="UP001274830">
    <property type="component" value="Unassembled WGS sequence"/>
</dbReference>
<feature type="domain" description="HAUS augmin-like complex subunit 6 N-terminal" evidence="2">
    <location>
        <begin position="32"/>
        <end position="260"/>
    </location>
</feature>
<feature type="compositionally biased region" description="Basic residues" evidence="1">
    <location>
        <begin position="738"/>
        <end position="753"/>
    </location>
</feature>
<feature type="compositionally biased region" description="Low complexity" evidence="1">
    <location>
        <begin position="621"/>
        <end position="652"/>
    </location>
</feature>
<feature type="region of interest" description="Disordered" evidence="1">
    <location>
        <begin position="400"/>
        <end position="454"/>
    </location>
</feature>
<gene>
    <name evidence="3" type="ORF">LTR78_001604</name>
</gene>
<dbReference type="InterPro" id="IPR028163">
    <property type="entry name" value="HAUS_6_N"/>
</dbReference>
<dbReference type="AlphaFoldDB" id="A0AAE0WUI0"/>
<keyword evidence="4" id="KW-1185">Reference proteome</keyword>
<name>A0AAE0WUI0_9PEZI</name>
<dbReference type="EMBL" id="JAUTXT010000004">
    <property type="protein sequence ID" value="KAK3678309.1"/>
    <property type="molecule type" value="Genomic_DNA"/>
</dbReference>
<feature type="region of interest" description="Disordered" evidence="1">
    <location>
        <begin position="360"/>
        <end position="384"/>
    </location>
</feature>
<feature type="compositionally biased region" description="Low complexity" evidence="1">
    <location>
        <begin position="484"/>
        <end position="498"/>
    </location>
</feature>
<feature type="compositionally biased region" description="Acidic residues" evidence="1">
    <location>
        <begin position="693"/>
        <end position="703"/>
    </location>
</feature>
<feature type="region of interest" description="Disordered" evidence="1">
    <location>
        <begin position="837"/>
        <end position="859"/>
    </location>
</feature>
<sequence length="859" mass="93912">MEASQGHRRTASTKNATAAKLHHHHNPIITLFLTNLRLLDLDLLPDYPTPTPTAATFHPHSDARLRTRTTEFALYHLFRLYDPATTAEKLRPFYPPLEPLQSINLRAALFRCLNELKKNGILGRETVLRKSLVEECSGDRLWEVCLAFSAVVLRKVVLERKKTYAGHRQGGPVAERLGTGASGYGNAAREGLLVSLGLAHRVSLGRQVEERKRKAEGFTRVFERLGEKGAELEERRKVVRERESARPSEKSLRRLEGVEESIKRSWVGSEQLRHVLLDGQTEKDDLLYKSLDASNGTTLPSTHATTGLLQTLSRTVDEQNERVRRWQTIHDDLLAKKHSRSKSSATAIEAVGLRFEKHRDLGLRDAPMPTSSAPPRQRSDSAMKMSAQYDDILTSMREQLRHQRQASEPLSPSGKSAEGANKPQTRPRPSRHSSLHISTSSETKNSTIPGAQDPRPYLLLLQTHNRSPSETAVPMRRPFHVSRRSSSIKPSHPSRSNSRSYTAPKVESQRGVIPLKSEVFSPVKSRVGSWHGGSGDWSALGTPVETPMEEEREVGVVVGVGVGVGLADGSRGGDEEAQAVSHDSGVDMGIVKESPGSSCDDGEKDVVAAGHAASSSPTPLVATVAASPEATSSSSSSGSQSASPSAISAPAPALVPAVRPSLAERTRMSMAFRSLEDVKDVRKSEVDILPISAEEEGVNDDSGDVNAKQKRRETLLERTRRSILVAPASASTAEATAAKKKDKQKPLHTRARSSIHPVNNTGNNHHTTAHNSRRSSIPNLLLEEENEHDDKGEPGTESVATPKRKLRDITPREQLFSPDAEYSSVFKPRPKIKMSPVLSPLDDAEGDEPGFWVCGGEGG</sequence>
<dbReference type="GO" id="GO:0008017">
    <property type="term" value="F:microtubule binding"/>
    <property type="evidence" value="ECO:0007669"/>
    <property type="project" value="TreeGrafter"/>
</dbReference>
<feature type="compositionally biased region" description="Low complexity" evidence="1">
    <location>
        <begin position="726"/>
        <end position="736"/>
    </location>
</feature>
<dbReference type="Pfam" id="PF14661">
    <property type="entry name" value="HAUS6_N"/>
    <property type="match status" value="1"/>
</dbReference>
<evidence type="ECO:0000313" key="4">
    <source>
        <dbReference type="Proteomes" id="UP001274830"/>
    </source>
</evidence>
<comment type="caution">
    <text evidence="3">The sequence shown here is derived from an EMBL/GenBank/DDBJ whole genome shotgun (WGS) entry which is preliminary data.</text>
</comment>
<accession>A0AAE0WUI0</accession>
<proteinExistence type="predicted"/>
<dbReference type="PANTHER" id="PTHR16151:SF2">
    <property type="entry name" value="HAUS AUGMIN-LIKE COMPLEX SUBUNIT 6"/>
    <property type="match status" value="1"/>
</dbReference>
<dbReference type="GO" id="GO:0070652">
    <property type="term" value="C:HAUS complex"/>
    <property type="evidence" value="ECO:0007669"/>
    <property type="project" value="InterPro"/>
</dbReference>
<dbReference type="PANTHER" id="PTHR16151">
    <property type="entry name" value="HAUS AUGMIN-LIKE COMPLEX SUBUNIT 6"/>
    <property type="match status" value="1"/>
</dbReference>
<feature type="region of interest" description="Disordered" evidence="1">
    <location>
        <begin position="693"/>
        <end position="822"/>
    </location>
</feature>
<evidence type="ECO:0000313" key="3">
    <source>
        <dbReference type="EMBL" id="KAK3678309.1"/>
    </source>
</evidence>
<feature type="region of interest" description="Disordered" evidence="1">
    <location>
        <begin position="466"/>
        <end position="508"/>
    </location>
</feature>
<dbReference type="GO" id="GO:0051225">
    <property type="term" value="P:spindle assembly"/>
    <property type="evidence" value="ECO:0007669"/>
    <property type="project" value="InterPro"/>
</dbReference>
<feature type="region of interest" description="Disordered" evidence="1">
    <location>
        <begin position="567"/>
        <end position="652"/>
    </location>
</feature>
<dbReference type="GO" id="GO:1990498">
    <property type="term" value="C:mitotic spindle microtubule"/>
    <property type="evidence" value="ECO:0007669"/>
    <property type="project" value="TreeGrafter"/>
</dbReference>
<organism evidence="3 4">
    <name type="scientific">Recurvomyces mirabilis</name>
    <dbReference type="NCBI Taxonomy" id="574656"/>
    <lineage>
        <taxon>Eukaryota</taxon>
        <taxon>Fungi</taxon>
        <taxon>Dikarya</taxon>
        <taxon>Ascomycota</taxon>
        <taxon>Pezizomycotina</taxon>
        <taxon>Dothideomycetes</taxon>
        <taxon>Dothideomycetidae</taxon>
        <taxon>Mycosphaerellales</taxon>
        <taxon>Teratosphaeriaceae</taxon>
        <taxon>Recurvomyces</taxon>
    </lineage>
</organism>